<dbReference type="AlphaFoldDB" id="A0A7J5ZM68"/>
<evidence type="ECO:0000313" key="3">
    <source>
        <dbReference type="Proteomes" id="UP000593565"/>
    </source>
</evidence>
<feature type="transmembrane region" description="Helical" evidence="1">
    <location>
        <begin position="32"/>
        <end position="49"/>
    </location>
</feature>
<feature type="transmembrane region" description="Helical" evidence="1">
    <location>
        <begin position="69"/>
        <end position="89"/>
    </location>
</feature>
<evidence type="ECO:0000256" key="1">
    <source>
        <dbReference type="SAM" id="Phobius"/>
    </source>
</evidence>
<keyword evidence="1" id="KW-0472">Membrane</keyword>
<dbReference type="EMBL" id="JAAGNN010000030">
    <property type="protein sequence ID" value="KAF4070288.1"/>
    <property type="molecule type" value="Genomic_DNA"/>
</dbReference>
<sequence>MELDCPRVSKLGSCSFPEVEFLSKFVVVAKKYYMITIITIFNFILFPPFKPVHDHYCIHYLYLCNVLPSAMRTGTLSMVCPALCPMLFWKGSRFPVTLKRSQQMVEDGWMFFSICGYSRMK</sequence>
<keyword evidence="3" id="KW-1185">Reference proteome</keyword>
<name>A0A7J5ZM68_AMEME</name>
<proteinExistence type="predicted"/>
<protein>
    <submittedName>
        <fullName evidence="2">Uncharacterized protein</fullName>
    </submittedName>
</protein>
<dbReference type="Proteomes" id="UP000593565">
    <property type="component" value="Unassembled WGS sequence"/>
</dbReference>
<evidence type="ECO:0000313" key="2">
    <source>
        <dbReference type="EMBL" id="KAF4070288.1"/>
    </source>
</evidence>
<keyword evidence="1" id="KW-1133">Transmembrane helix</keyword>
<comment type="caution">
    <text evidence="2">The sequence shown here is derived from an EMBL/GenBank/DDBJ whole genome shotgun (WGS) entry which is preliminary data.</text>
</comment>
<gene>
    <name evidence="2" type="ORF">AMELA_G00293880</name>
</gene>
<accession>A0A7J5ZM68</accession>
<keyword evidence="1" id="KW-0812">Transmembrane</keyword>
<reference evidence="2 3" key="1">
    <citation type="submission" date="2020-02" db="EMBL/GenBank/DDBJ databases">
        <title>A chromosome-scale genome assembly of the black bullhead catfish (Ameiurus melas).</title>
        <authorList>
            <person name="Wen M."/>
            <person name="Zham M."/>
            <person name="Cabau C."/>
            <person name="Klopp C."/>
            <person name="Donnadieu C."/>
            <person name="Roques C."/>
            <person name="Bouchez O."/>
            <person name="Lampietro C."/>
            <person name="Jouanno E."/>
            <person name="Herpin A."/>
            <person name="Louis A."/>
            <person name="Berthelot C."/>
            <person name="Parey E."/>
            <person name="Roest-Crollius H."/>
            <person name="Braasch I."/>
            <person name="Postlethwait J."/>
            <person name="Robinson-Rechavi M."/>
            <person name="Echchiki A."/>
            <person name="Begum T."/>
            <person name="Montfort J."/>
            <person name="Schartl M."/>
            <person name="Bobe J."/>
            <person name="Guiguen Y."/>
        </authorList>
    </citation>
    <scope>NUCLEOTIDE SEQUENCE [LARGE SCALE GENOMIC DNA]</scope>
    <source>
        <strain evidence="2">M_S1</strain>
        <tissue evidence="2">Blood</tissue>
    </source>
</reference>
<organism evidence="2 3">
    <name type="scientific">Ameiurus melas</name>
    <name type="common">Black bullhead</name>
    <name type="synonym">Silurus melas</name>
    <dbReference type="NCBI Taxonomy" id="219545"/>
    <lineage>
        <taxon>Eukaryota</taxon>
        <taxon>Metazoa</taxon>
        <taxon>Chordata</taxon>
        <taxon>Craniata</taxon>
        <taxon>Vertebrata</taxon>
        <taxon>Euteleostomi</taxon>
        <taxon>Actinopterygii</taxon>
        <taxon>Neopterygii</taxon>
        <taxon>Teleostei</taxon>
        <taxon>Ostariophysi</taxon>
        <taxon>Siluriformes</taxon>
        <taxon>Ictaluridae</taxon>
        <taxon>Ameiurus</taxon>
    </lineage>
</organism>